<dbReference type="EMBL" id="GGEC01091729">
    <property type="protein sequence ID" value="MBX72213.1"/>
    <property type="molecule type" value="Transcribed_RNA"/>
</dbReference>
<dbReference type="AlphaFoldDB" id="A0A2P2QZ07"/>
<proteinExistence type="predicted"/>
<organism evidence="1">
    <name type="scientific">Rhizophora mucronata</name>
    <name type="common">Asiatic mangrove</name>
    <dbReference type="NCBI Taxonomy" id="61149"/>
    <lineage>
        <taxon>Eukaryota</taxon>
        <taxon>Viridiplantae</taxon>
        <taxon>Streptophyta</taxon>
        <taxon>Embryophyta</taxon>
        <taxon>Tracheophyta</taxon>
        <taxon>Spermatophyta</taxon>
        <taxon>Magnoliopsida</taxon>
        <taxon>eudicotyledons</taxon>
        <taxon>Gunneridae</taxon>
        <taxon>Pentapetalae</taxon>
        <taxon>rosids</taxon>
        <taxon>fabids</taxon>
        <taxon>Malpighiales</taxon>
        <taxon>Rhizophoraceae</taxon>
        <taxon>Rhizophora</taxon>
    </lineage>
</organism>
<accession>A0A2P2QZ07</accession>
<sequence>MICSTFCHICLKNLTL</sequence>
<reference evidence="1" key="1">
    <citation type="submission" date="2018-02" db="EMBL/GenBank/DDBJ databases">
        <title>Rhizophora mucronata_Transcriptome.</title>
        <authorList>
            <person name="Meera S.P."/>
            <person name="Sreeshan A."/>
            <person name="Augustine A."/>
        </authorList>
    </citation>
    <scope>NUCLEOTIDE SEQUENCE</scope>
    <source>
        <tissue evidence="1">Leaf</tissue>
    </source>
</reference>
<protein>
    <submittedName>
        <fullName evidence="1">Uncharacterized protein</fullName>
    </submittedName>
</protein>
<name>A0A2P2QZ07_RHIMU</name>
<evidence type="ECO:0000313" key="1">
    <source>
        <dbReference type="EMBL" id="MBX72213.1"/>
    </source>
</evidence>